<gene>
    <name evidence="2" type="ORF">GQ607_007544</name>
</gene>
<protein>
    <submittedName>
        <fullName evidence="2">Uncharacterized protein</fullName>
    </submittedName>
</protein>
<evidence type="ECO:0000313" key="2">
    <source>
        <dbReference type="EMBL" id="KAF0325217.1"/>
    </source>
</evidence>
<feature type="compositionally biased region" description="Low complexity" evidence="1">
    <location>
        <begin position="22"/>
        <end position="34"/>
    </location>
</feature>
<evidence type="ECO:0000313" key="3">
    <source>
        <dbReference type="Proteomes" id="UP000434172"/>
    </source>
</evidence>
<organism evidence="2 3">
    <name type="scientific">Colletotrichum asianum</name>
    <dbReference type="NCBI Taxonomy" id="702518"/>
    <lineage>
        <taxon>Eukaryota</taxon>
        <taxon>Fungi</taxon>
        <taxon>Dikarya</taxon>
        <taxon>Ascomycota</taxon>
        <taxon>Pezizomycotina</taxon>
        <taxon>Sordariomycetes</taxon>
        <taxon>Hypocreomycetidae</taxon>
        <taxon>Glomerellales</taxon>
        <taxon>Glomerellaceae</taxon>
        <taxon>Colletotrichum</taxon>
        <taxon>Colletotrichum gloeosporioides species complex</taxon>
    </lineage>
</organism>
<keyword evidence="3" id="KW-1185">Reference proteome</keyword>
<comment type="caution">
    <text evidence="2">The sequence shown here is derived from an EMBL/GenBank/DDBJ whole genome shotgun (WGS) entry which is preliminary data.</text>
</comment>
<dbReference type="AlphaFoldDB" id="A0A8H3WII7"/>
<feature type="region of interest" description="Disordered" evidence="1">
    <location>
        <begin position="1"/>
        <end position="34"/>
    </location>
</feature>
<evidence type="ECO:0000256" key="1">
    <source>
        <dbReference type="SAM" id="MobiDB-lite"/>
    </source>
</evidence>
<proteinExistence type="predicted"/>
<dbReference type="EMBL" id="WOWK01000038">
    <property type="protein sequence ID" value="KAF0325217.1"/>
    <property type="molecule type" value="Genomic_DNA"/>
</dbReference>
<sequence length="266" mass="29592">MNRNRNRNASPAAKSEIGCRCSQTHSRSTHSLTHTYIQKEDGQGETTVGFLMMGHTLTGQSPRGRHLSTQPAWPQIPLRRPSFPSVRCRRYIRTSPTSSAISHLSLPLHPHRKSPPSPTTPADTLAYPSASPISHRVASHPSKSAMRSARSLALLQTTPVHPHRTLAASPSQGRNAACKPLCQRRTPYAHAHATPRRRRSLSRDFERERRIRQSRRNAAHCISCTDRPSCKVNPTSYVHRLRPPTRKKSPRACCVAHQTGSCVSPS</sequence>
<reference evidence="2 3" key="1">
    <citation type="submission" date="2019-12" db="EMBL/GenBank/DDBJ databases">
        <title>A genome sequence resource for the geographically widespread anthracnose pathogen Colletotrichum asianum.</title>
        <authorList>
            <person name="Meng Y."/>
        </authorList>
    </citation>
    <scope>NUCLEOTIDE SEQUENCE [LARGE SCALE GENOMIC DNA]</scope>
    <source>
        <strain evidence="2 3">ICMP 18580</strain>
    </source>
</reference>
<name>A0A8H3WII7_9PEZI</name>
<accession>A0A8H3WII7</accession>
<feature type="region of interest" description="Disordered" evidence="1">
    <location>
        <begin position="99"/>
        <end position="125"/>
    </location>
</feature>
<dbReference type="Proteomes" id="UP000434172">
    <property type="component" value="Unassembled WGS sequence"/>
</dbReference>